<keyword evidence="10" id="KW-1185">Reference proteome</keyword>
<reference evidence="9 10" key="1">
    <citation type="submission" date="2020-05" db="EMBL/GenBank/DDBJ databases">
        <title>Parvularcula mediterraneae sp. nov., isolated from polypropylene straw from shallow seawater of the seashore of Laganas in Zakynthos island, Greece.</title>
        <authorList>
            <person name="Szabo I."/>
            <person name="Al-Omari J."/>
            <person name="Rado J."/>
            <person name="Szerdahelyi G.S."/>
        </authorList>
    </citation>
    <scope>NUCLEOTIDE SEQUENCE [LARGE SCALE GENOMIC DNA]</scope>
    <source>
        <strain evidence="9 10">ZS-1/3</strain>
    </source>
</reference>
<evidence type="ECO:0000256" key="4">
    <source>
        <dbReference type="ARBA" id="ARBA00022801"/>
    </source>
</evidence>
<dbReference type="InterPro" id="IPR045121">
    <property type="entry name" value="CoAse"/>
</dbReference>
<comment type="cofactor">
    <cofactor evidence="2">
        <name>Mg(2+)</name>
        <dbReference type="ChEBI" id="CHEBI:18420"/>
    </cofactor>
</comment>
<dbReference type="InterPro" id="IPR000086">
    <property type="entry name" value="NUDIX_hydrolase_dom"/>
</dbReference>
<evidence type="ECO:0000256" key="6">
    <source>
        <dbReference type="ARBA" id="ARBA00023211"/>
    </source>
</evidence>
<dbReference type="InterPro" id="IPR015797">
    <property type="entry name" value="NUDIX_hydrolase-like_dom_sf"/>
</dbReference>
<comment type="cofactor">
    <cofactor evidence="1">
        <name>Mn(2+)</name>
        <dbReference type="ChEBI" id="CHEBI:29035"/>
    </cofactor>
</comment>
<organism evidence="9 10">
    <name type="scientific">Parvularcula mediterranea</name>
    <dbReference type="NCBI Taxonomy" id="2732508"/>
    <lineage>
        <taxon>Bacteria</taxon>
        <taxon>Pseudomonadati</taxon>
        <taxon>Pseudomonadota</taxon>
        <taxon>Alphaproteobacteria</taxon>
        <taxon>Parvularculales</taxon>
        <taxon>Parvularculaceae</taxon>
        <taxon>Parvularcula</taxon>
    </lineage>
</organism>
<dbReference type="GO" id="GO:0010945">
    <property type="term" value="F:coenzyme A diphosphatase activity"/>
    <property type="evidence" value="ECO:0007669"/>
    <property type="project" value="InterPro"/>
</dbReference>
<feature type="region of interest" description="Disordered" evidence="7">
    <location>
        <begin position="72"/>
        <end position="95"/>
    </location>
</feature>
<dbReference type="PANTHER" id="PTHR12992">
    <property type="entry name" value="NUDIX HYDROLASE"/>
    <property type="match status" value="1"/>
</dbReference>
<evidence type="ECO:0000256" key="3">
    <source>
        <dbReference type="ARBA" id="ARBA00022723"/>
    </source>
</evidence>
<dbReference type="Proteomes" id="UP000536835">
    <property type="component" value="Unassembled WGS sequence"/>
</dbReference>
<keyword evidence="4" id="KW-0378">Hydrolase</keyword>
<evidence type="ECO:0000259" key="8">
    <source>
        <dbReference type="PROSITE" id="PS51462"/>
    </source>
</evidence>
<proteinExistence type="predicted"/>
<gene>
    <name evidence="9" type="ORF">HK107_02180</name>
</gene>
<keyword evidence="5" id="KW-0460">Magnesium</keyword>
<comment type="caution">
    <text evidence="9">The sequence shown here is derived from an EMBL/GenBank/DDBJ whole genome shotgun (WGS) entry which is preliminary data.</text>
</comment>
<keyword evidence="3" id="KW-0479">Metal-binding</keyword>
<keyword evidence="6" id="KW-0464">Manganese</keyword>
<evidence type="ECO:0000313" key="10">
    <source>
        <dbReference type="Proteomes" id="UP000536835"/>
    </source>
</evidence>
<evidence type="ECO:0000256" key="2">
    <source>
        <dbReference type="ARBA" id="ARBA00001946"/>
    </source>
</evidence>
<protein>
    <submittedName>
        <fullName evidence="9">CoA pyrophosphatase</fullName>
    </submittedName>
</protein>
<dbReference type="AlphaFoldDB" id="A0A7Y3RKB6"/>
<dbReference type="SUPFAM" id="SSF55811">
    <property type="entry name" value="Nudix"/>
    <property type="match status" value="1"/>
</dbReference>
<dbReference type="PANTHER" id="PTHR12992:SF11">
    <property type="entry name" value="MITOCHONDRIAL COENZYME A DIPHOSPHATASE NUDT8"/>
    <property type="match status" value="1"/>
</dbReference>
<dbReference type="EMBL" id="JABFCX010000002">
    <property type="protein sequence ID" value="NNU15131.1"/>
    <property type="molecule type" value="Genomic_DNA"/>
</dbReference>
<name>A0A7Y3RKB6_9PROT</name>
<dbReference type="GO" id="GO:0046872">
    <property type="term" value="F:metal ion binding"/>
    <property type="evidence" value="ECO:0007669"/>
    <property type="project" value="UniProtKB-KW"/>
</dbReference>
<feature type="domain" description="Nudix hydrolase" evidence="8">
    <location>
        <begin position="45"/>
        <end position="182"/>
    </location>
</feature>
<dbReference type="RefSeq" id="WP_173196358.1">
    <property type="nucleotide sequence ID" value="NZ_JABFCX010000002.1"/>
</dbReference>
<evidence type="ECO:0000256" key="1">
    <source>
        <dbReference type="ARBA" id="ARBA00001936"/>
    </source>
</evidence>
<evidence type="ECO:0000256" key="7">
    <source>
        <dbReference type="SAM" id="MobiDB-lite"/>
    </source>
</evidence>
<dbReference type="PROSITE" id="PS51462">
    <property type="entry name" value="NUDIX"/>
    <property type="match status" value="1"/>
</dbReference>
<accession>A0A7Y3RKB6</accession>
<dbReference type="Pfam" id="PF00293">
    <property type="entry name" value="NUDIX"/>
    <property type="match status" value="1"/>
</dbReference>
<dbReference type="Gene3D" id="3.90.79.10">
    <property type="entry name" value="Nucleoside Triphosphate Pyrophosphohydrolase"/>
    <property type="match status" value="1"/>
</dbReference>
<dbReference type="CDD" id="cd03426">
    <property type="entry name" value="NUDIX_CoAse_Nudt7"/>
    <property type="match status" value="1"/>
</dbReference>
<evidence type="ECO:0000256" key="5">
    <source>
        <dbReference type="ARBA" id="ARBA00022842"/>
    </source>
</evidence>
<evidence type="ECO:0000313" key="9">
    <source>
        <dbReference type="EMBL" id="NNU15131.1"/>
    </source>
</evidence>
<sequence>MRFTWKERLAEGLSAPAAVRQRRLFQELNPGADHSPILKRPPTTPRPAAVMIGIRDTADPTIILTLRAPTMPSHAGQISLPGGTPKDEDDGPVGTALRETDEEIGVPPSAVNVRGTLGEHFGGLGYVVTPVVGLIDPSAEILPCPREVDEAFEVSFDAIVDPANHVIQDREFSGQPYKMFAVPVEDTQGQHRNIWGLTAGILLTLSEIVHGSA</sequence>